<dbReference type="CDD" id="cd21037">
    <property type="entry name" value="MLKL_NTD"/>
    <property type="match status" value="1"/>
</dbReference>
<accession>A0A8H7D2J8</accession>
<comment type="caution">
    <text evidence="1">The sequence shown here is derived from an EMBL/GenBank/DDBJ whole genome shotgun (WGS) entry which is preliminary data.</text>
</comment>
<keyword evidence="2" id="KW-1185">Reference proteome</keyword>
<dbReference type="Gene3D" id="1.20.930.20">
    <property type="entry name" value="Adaptor protein Cbl, N-terminal domain"/>
    <property type="match status" value="1"/>
</dbReference>
<dbReference type="EMBL" id="JACAZH010000010">
    <property type="protein sequence ID" value="KAF7357072.1"/>
    <property type="molecule type" value="Genomic_DNA"/>
</dbReference>
<dbReference type="OrthoDB" id="2998514at2759"/>
<dbReference type="InterPro" id="IPR036537">
    <property type="entry name" value="Adaptor_Cbl_N_dom_sf"/>
</dbReference>
<reference evidence="1" key="1">
    <citation type="submission" date="2020-05" db="EMBL/GenBank/DDBJ databases">
        <title>Mycena genomes resolve the evolution of fungal bioluminescence.</title>
        <authorList>
            <person name="Tsai I.J."/>
        </authorList>
    </citation>
    <scope>NUCLEOTIDE SEQUENCE</scope>
    <source>
        <strain evidence="1">160909Yilan</strain>
    </source>
</reference>
<dbReference type="GO" id="GO:0007166">
    <property type="term" value="P:cell surface receptor signaling pathway"/>
    <property type="evidence" value="ECO:0007669"/>
    <property type="project" value="InterPro"/>
</dbReference>
<proteinExistence type="predicted"/>
<name>A0A8H7D2J8_9AGAR</name>
<evidence type="ECO:0000313" key="1">
    <source>
        <dbReference type="EMBL" id="KAF7357072.1"/>
    </source>
</evidence>
<protein>
    <submittedName>
        <fullName evidence="1">Uncharacterized protein</fullName>
    </submittedName>
</protein>
<organism evidence="1 2">
    <name type="scientific">Mycena sanguinolenta</name>
    <dbReference type="NCBI Taxonomy" id="230812"/>
    <lineage>
        <taxon>Eukaryota</taxon>
        <taxon>Fungi</taxon>
        <taxon>Dikarya</taxon>
        <taxon>Basidiomycota</taxon>
        <taxon>Agaricomycotina</taxon>
        <taxon>Agaricomycetes</taxon>
        <taxon>Agaricomycetidae</taxon>
        <taxon>Agaricales</taxon>
        <taxon>Marasmiineae</taxon>
        <taxon>Mycenaceae</taxon>
        <taxon>Mycena</taxon>
    </lineage>
</organism>
<dbReference type="InterPro" id="IPR059179">
    <property type="entry name" value="MLKL-like_MCAfunc"/>
</dbReference>
<evidence type="ECO:0000313" key="2">
    <source>
        <dbReference type="Proteomes" id="UP000623467"/>
    </source>
</evidence>
<dbReference type="AlphaFoldDB" id="A0A8H7D2J8"/>
<dbReference type="Proteomes" id="UP000623467">
    <property type="component" value="Unassembled WGS sequence"/>
</dbReference>
<gene>
    <name evidence="1" type="ORF">MSAN_01301200</name>
</gene>
<sequence length="196" mass="22073">MLHNNSAETRLGNLKICFTVVTETLGVLVQTVDAPFMKTIHLTTQSISQMIGNIKKNKQDCAELLEQVYSLLNSIITVFLESETGCDLPLSTMDNIGQLAGTLHNIHDYIKGQREGHHIKNLFRQSELSMLLKNSRSGLQAAYHAFHMNSTDFVNGMTQMRRDVEERHQQVLSFIAELSEDSNYGYASSVSSLFYL</sequence>